<accession>A0A327Z4H5</accession>
<feature type="region of interest" description="Disordered" evidence="1">
    <location>
        <begin position="221"/>
        <end position="243"/>
    </location>
</feature>
<feature type="compositionally biased region" description="Polar residues" evidence="1">
    <location>
        <begin position="233"/>
        <end position="243"/>
    </location>
</feature>
<dbReference type="AlphaFoldDB" id="A0A327Z4H5"/>
<sequence>MTATHPLSPAELESSHIVASRPATDPGSGPGTDPGSNPGPGSGSGPDTVPVPAPVTPTETERLSSTSSPTASPRPPLPKHATISVGGVRLDNSIPSSNTCVTFLNTALNQPVRAAGVVVTDGPDYIVVDDSECRIPSLLPHPFRSCDDAVLEPGGPGCDTGIGLDPDGPPEASGPDAVQRDATIRLTLEATCTSREGPPCSSLDDSFSPTVTAPIEVSWTDGGRERTVFVREQQPSPETHSSR</sequence>
<feature type="region of interest" description="Disordered" evidence="1">
    <location>
        <begin position="159"/>
        <end position="178"/>
    </location>
</feature>
<dbReference type="Proteomes" id="UP000249341">
    <property type="component" value="Unassembled WGS sequence"/>
</dbReference>
<comment type="caution">
    <text evidence="2">The sequence shown here is derived from an EMBL/GenBank/DDBJ whole genome shotgun (WGS) entry which is preliminary data.</text>
</comment>
<gene>
    <name evidence="2" type="ORF">B0I29_116189</name>
</gene>
<feature type="region of interest" description="Disordered" evidence="1">
    <location>
        <begin position="1"/>
        <end position="83"/>
    </location>
</feature>
<name>A0A327Z4H5_9ACTN</name>
<evidence type="ECO:0000313" key="2">
    <source>
        <dbReference type="EMBL" id="RAK30530.1"/>
    </source>
</evidence>
<dbReference type="EMBL" id="QLMJ01000016">
    <property type="protein sequence ID" value="RAK30530.1"/>
    <property type="molecule type" value="Genomic_DNA"/>
</dbReference>
<proteinExistence type="predicted"/>
<protein>
    <submittedName>
        <fullName evidence="2">Uncharacterized protein</fullName>
    </submittedName>
</protein>
<organism evidence="2 3">
    <name type="scientific">Actinoplanes lutulentus</name>
    <dbReference type="NCBI Taxonomy" id="1287878"/>
    <lineage>
        <taxon>Bacteria</taxon>
        <taxon>Bacillati</taxon>
        <taxon>Actinomycetota</taxon>
        <taxon>Actinomycetes</taxon>
        <taxon>Micromonosporales</taxon>
        <taxon>Micromonosporaceae</taxon>
        <taxon>Actinoplanes</taxon>
    </lineage>
</organism>
<evidence type="ECO:0000256" key="1">
    <source>
        <dbReference type="SAM" id="MobiDB-lite"/>
    </source>
</evidence>
<keyword evidence="3" id="KW-1185">Reference proteome</keyword>
<feature type="compositionally biased region" description="Gly residues" evidence="1">
    <location>
        <begin position="28"/>
        <end position="44"/>
    </location>
</feature>
<evidence type="ECO:0000313" key="3">
    <source>
        <dbReference type="Proteomes" id="UP000249341"/>
    </source>
</evidence>
<reference evidence="2 3" key="1">
    <citation type="submission" date="2018-06" db="EMBL/GenBank/DDBJ databases">
        <title>Genomic Encyclopedia of Type Strains, Phase III (KMG-III): the genomes of soil and plant-associated and newly described type strains.</title>
        <authorList>
            <person name="Whitman W."/>
        </authorList>
    </citation>
    <scope>NUCLEOTIDE SEQUENCE [LARGE SCALE GENOMIC DNA]</scope>
    <source>
        <strain evidence="2 3">CGMCC 4.7090</strain>
    </source>
</reference>